<dbReference type="InterPro" id="IPR010982">
    <property type="entry name" value="Lambda_DNA-bd_dom_sf"/>
</dbReference>
<keyword evidence="1" id="KW-0805">Transcription regulation</keyword>
<dbReference type="Pfam" id="PF01381">
    <property type="entry name" value="HTH_3"/>
    <property type="match status" value="1"/>
</dbReference>
<dbReference type="Gene3D" id="1.10.260.40">
    <property type="entry name" value="lambda repressor-like DNA-binding domains"/>
    <property type="match status" value="1"/>
</dbReference>
<dbReference type="InterPro" id="IPR050807">
    <property type="entry name" value="TransReg_Diox_bact_type"/>
</dbReference>
<dbReference type="CDD" id="cd00093">
    <property type="entry name" value="HTH_XRE"/>
    <property type="match status" value="1"/>
</dbReference>
<dbReference type="InterPro" id="IPR001387">
    <property type="entry name" value="Cro/C1-type_HTH"/>
</dbReference>
<dbReference type="AlphaFoldDB" id="A0A2G1VVT7"/>
<name>A0A2G1VVT7_9FLAO</name>
<protein>
    <submittedName>
        <fullName evidence="5">Transcriptional regulator</fullName>
    </submittedName>
</protein>
<dbReference type="GO" id="GO:0003677">
    <property type="term" value="F:DNA binding"/>
    <property type="evidence" value="ECO:0007669"/>
    <property type="project" value="UniProtKB-KW"/>
</dbReference>
<dbReference type="GO" id="GO:0003700">
    <property type="term" value="F:DNA-binding transcription factor activity"/>
    <property type="evidence" value="ECO:0007669"/>
    <property type="project" value="TreeGrafter"/>
</dbReference>
<dbReference type="OrthoDB" id="2902336at2"/>
<accession>A0A2G1VVT7</accession>
<keyword evidence="6" id="KW-1185">Reference proteome</keyword>
<evidence type="ECO:0000256" key="1">
    <source>
        <dbReference type="ARBA" id="ARBA00023015"/>
    </source>
</evidence>
<keyword evidence="3" id="KW-0804">Transcription</keyword>
<dbReference type="PROSITE" id="PS50943">
    <property type="entry name" value="HTH_CROC1"/>
    <property type="match status" value="1"/>
</dbReference>
<dbReference type="PANTHER" id="PTHR46797">
    <property type="entry name" value="HTH-TYPE TRANSCRIPTIONAL REGULATOR"/>
    <property type="match status" value="1"/>
</dbReference>
<evidence type="ECO:0000313" key="6">
    <source>
        <dbReference type="Proteomes" id="UP000229433"/>
    </source>
</evidence>
<dbReference type="SUPFAM" id="SSF47413">
    <property type="entry name" value="lambda repressor-like DNA-binding domains"/>
    <property type="match status" value="1"/>
</dbReference>
<dbReference type="EMBL" id="NQXA01000001">
    <property type="protein sequence ID" value="PHQ30893.1"/>
    <property type="molecule type" value="Genomic_DNA"/>
</dbReference>
<gene>
    <name evidence="5" type="ORF">CJ305_01310</name>
</gene>
<evidence type="ECO:0000259" key="4">
    <source>
        <dbReference type="PROSITE" id="PS50943"/>
    </source>
</evidence>
<dbReference type="GO" id="GO:0005829">
    <property type="term" value="C:cytosol"/>
    <property type="evidence" value="ECO:0007669"/>
    <property type="project" value="TreeGrafter"/>
</dbReference>
<sequence>MTSVKESDLDNIRAELLKNVGKNIQRIREQKGLSQFDLITKMLGEFDVTNVSRIESGRNNPTLFTLYRIAKALDVSLPQLLDYSTTGK</sequence>
<reference evidence="5 6" key="1">
    <citation type="submission" date="2017-08" db="EMBL/GenBank/DDBJ databases">
        <title>The whole genome shortgun sequences of strain Leeuwenhoekiella nanhaiensis G18 from the South China Sea.</title>
        <authorList>
            <person name="Liu Q."/>
        </authorList>
    </citation>
    <scope>NUCLEOTIDE SEQUENCE [LARGE SCALE GENOMIC DNA]</scope>
    <source>
        <strain evidence="5 6">G18</strain>
    </source>
</reference>
<dbReference type="PANTHER" id="PTHR46797:SF23">
    <property type="entry name" value="HTH-TYPE TRANSCRIPTIONAL REGULATOR SUTR"/>
    <property type="match status" value="1"/>
</dbReference>
<evidence type="ECO:0000313" key="5">
    <source>
        <dbReference type="EMBL" id="PHQ30893.1"/>
    </source>
</evidence>
<comment type="caution">
    <text evidence="5">The sequence shown here is derived from an EMBL/GenBank/DDBJ whole genome shotgun (WGS) entry which is preliminary data.</text>
</comment>
<dbReference type="Proteomes" id="UP000229433">
    <property type="component" value="Unassembled WGS sequence"/>
</dbReference>
<organism evidence="5 6">
    <name type="scientific">Leeuwenhoekiella nanhaiensis</name>
    <dbReference type="NCBI Taxonomy" id="1655491"/>
    <lineage>
        <taxon>Bacteria</taxon>
        <taxon>Pseudomonadati</taxon>
        <taxon>Bacteroidota</taxon>
        <taxon>Flavobacteriia</taxon>
        <taxon>Flavobacteriales</taxon>
        <taxon>Flavobacteriaceae</taxon>
        <taxon>Leeuwenhoekiella</taxon>
    </lineage>
</organism>
<dbReference type="SMART" id="SM00530">
    <property type="entry name" value="HTH_XRE"/>
    <property type="match status" value="1"/>
</dbReference>
<evidence type="ECO:0000256" key="3">
    <source>
        <dbReference type="ARBA" id="ARBA00023163"/>
    </source>
</evidence>
<keyword evidence="2" id="KW-0238">DNA-binding</keyword>
<proteinExistence type="predicted"/>
<evidence type="ECO:0000256" key="2">
    <source>
        <dbReference type="ARBA" id="ARBA00023125"/>
    </source>
</evidence>
<feature type="domain" description="HTH cro/C1-type" evidence="4">
    <location>
        <begin position="24"/>
        <end position="80"/>
    </location>
</feature>